<reference evidence="3" key="1">
    <citation type="journal article" date="2019" name="Int. J. Syst. Evol. Microbiol.">
        <title>The Global Catalogue of Microorganisms (GCM) 10K type strain sequencing project: providing services to taxonomists for standard genome sequencing and annotation.</title>
        <authorList>
            <consortium name="The Broad Institute Genomics Platform"/>
            <consortium name="The Broad Institute Genome Sequencing Center for Infectious Disease"/>
            <person name="Wu L."/>
            <person name="Ma J."/>
        </authorList>
    </citation>
    <scope>NUCLEOTIDE SEQUENCE [LARGE SCALE GENOMIC DNA]</scope>
    <source>
        <strain evidence="3">CCM 7526</strain>
    </source>
</reference>
<accession>A0ABW4AT47</accession>
<evidence type="ECO:0000256" key="1">
    <source>
        <dbReference type="SAM" id="MobiDB-lite"/>
    </source>
</evidence>
<evidence type="ECO:0000313" key="2">
    <source>
        <dbReference type="EMBL" id="MFD1373356.1"/>
    </source>
</evidence>
<sequence>MKIASVVTAVLRWIRRRRAATPIPTRPDPLPVLEVTASVRGPSKAAYRANSAAHRLSSTRPAARRSPAMH</sequence>
<gene>
    <name evidence="2" type="ORF">ACFQ5G_49175</name>
</gene>
<proteinExistence type="predicted"/>
<protein>
    <submittedName>
        <fullName evidence="2">Uncharacterized protein</fullName>
    </submittedName>
</protein>
<comment type="caution">
    <text evidence="2">The sequence shown here is derived from an EMBL/GenBank/DDBJ whole genome shotgun (WGS) entry which is preliminary data.</text>
</comment>
<keyword evidence="3" id="KW-1185">Reference proteome</keyword>
<dbReference type="RefSeq" id="WP_317791808.1">
    <property type="nucleotide sequence ID" value="NZ_AP028461.1"/>
</dbReference>
<evidence type="ECO:0000313" key="3">
    <source>
        <dbReference type="Proteomes" id="UP001597183"/>
    </source>
</evidence>
<organism evidence="2 3">
    <name type="scientific">Actinoplanes sichuanensis</name>
    <dbReference type="NCBI Taxonomy" id="512349"/>
    <lineage>
        <taxon>Bacteria</taxon>
        <taxon>Bacillati</taxon>
        <taxon>Actinomycetota</taxon>
        <taxon>Actinomycetes</taxon>
        <taxon>Micromonosporales</taxon>
        <taxon>Micromonosporaceae</taxon>
        <taxon>Actinoplanes</taxon>
    </lineage>
</organism>
<name>A0ABW4AT47_9ACTN</name>
<dbReference type="EMBL" id="JBHTMK010000065">
    <property type="protein sequence ID" value="MFD1373356.1"/>
    <property type="molecule type" value="Genomic_DNA"/>
</dbReference>
<dbReference type="Proteomes" id="UP001597183">
    <property type="component" value="Unassembled WGS sequence"/>
</dbReference>
<feature type="region of interest" description="Disordered" evidence="1">
    <location>
        <begin position="45"/>
        <end position="70"/>
    </location>
</feature>